<dbReference type="NCBIfam" id="TIGR01901">
    <property type="entry name" value="adhes_NPXG"/>
    <property type="match status" value="1"/>
</dbReference>
<keyword evidence="8" id="KW-1185">Reference proteome</keyword>
<dbReference type="KEGG" id="bgm:CAL15_19360"/>
<proteinExistence type="predicted"/>
<feature type="region of interest" description="Disordered" evidence="4">
    <location>
        <begin position="41"/>
        <end position="63"/>
    </location>
</feature>
<evidence type="ECO:0000256" key="1">
    <source>
        <dbReference type="ARBA" id="ARBA00004613"/>
    </source>
</evidence>
<dbReference type="InterPro" id="IPR012334">
    <property type="entry name" value="Pectin_lyas_fold"/>
</dbReference>
<feature type="signal peptide" evidence="5">
    <location>
        <begin position="1"/>
        <end position="22"/>
    </location>
</feature>
<dbReference type="GO" id="GO:0005576">
    <property type="term" value="C:extracellular region"/>
    <property type="evidence" value="ECO:0007669"/>
    <property type="project" value="UniProtKB-SubCell"/>
</dbReference>
<keyword evidence="3 5" id="KW-0732">Signal</keyword>
<feature type="chain" id="PRO_5013026634" description="Filamentous haemagglutinin FhaB/tRNA nuclease CdiA-like TPS domain-containing protein" evidence="5">
    <location>
        <begin position="23"/>
        <end position="3817"/>
    </location>
</feature>
<dbReference type="InterPro" id="IPR050909">
    <property type="entry name" value="Bact_Autotransporter_VF"/>
</dbReference>
<evidence type="ECO:0000256" key="5">
    <source>
        <dbReference type="SAM" id="SignalP"/>
    </source>
</evidence>
<dbReference type="InterPro" id="IPR011050">
    <property type="entry name" value="Pectin_lyase_fold/virulence"/>
</dbReference>
<evidence type="ECO:0000256" key="2">
    <source>
        <dbReference type="ARBA" id="ARBA00022525"/>
    </source>
</evidence>
<feature type="region of interest" description="Disordered" evidence="4">
    <location>
        <begin position="3764"/>
        <end position="3784"/>
    </location>
</feature>
<dbReference type="SUPFAM" id="SSF51126">
    <property type="entry name" value="Pectin lyase-like"/>
    <property type="match status" value="1"/>
</dbReference>
<dbReference type="Gene3D" id="2.160.20.10">
    <property type="entry name" value="Single-stranded right-handed beta-helix, Pectin lyase-like"/>
    <property type="match status" value="1"/>
</dbReference>
<evidence type="ECO:0000259" key="6">
    <source>
        <dbReference type="SMART" id="SM00912"/>
    </source>
</evidence>
<dbReference type="InterPro" id="IPR008638">
    <property type="entry name" value="FhaB/CdiA-like_TPS"/>
</dbReference>
<sequence length="3817" mass="388743">MAQALAALLMAGGLSLPGSAQARAWFAAEGAGKTAAAGASARAQAGRAGPGPSGSAAQQAAARQKLARSVENLNRTAGAIAAAQAAQAAARQAAQAAGSPVPDGLAEGGLKLAAGAADDALAPSAVRDAALWQNARLPVQSRANGHTTVQVEQTADRAILNWETFNVGRDTTVRFQQDDSWAVLNRVVDPAARPSQVLGRIQADGTVLVVNRNGIVFGGASQVDVRNLAVAAAHISDAQFRDHGLYGATADTPSFTDAAGKVTVQAGARISTREPASVTQGGGYVLLLGTEVSNAGALATQKGQALLAAGDHFILRKGMGTEGVTHATTRGSEIAAQRDPDGLDVDGNLVPNPSGAVLNTGLILAREGDVTLAGHDVRQQGVAVATTTVNTRGTIHLLNSHGDAAGRVALGAGAITAVLIEDDGQTALDSQRSALLSESAAQDRLRTLAAPGAFDNYSRLGDRRDQSRIEIVSGGEVAFEGGSLTLATGGQVVADAKGRSVLADRAQVDVSGAVGVRVAMESNSIQVNVQGNELRDAPVNRDSGRLINNDVWVDRRRLVLLPAGTGGYASDRWYTAGGLLEVGGYLGNQGHTAGEWAAQGGTVTLAGGQVVTQTGSTVNLAGGTLDVQTGYVRQSWLRGAAGGLYSLDSASADVAYRGFYKGYEAASPRWGVTSYYRSPLIGPSQWREPGYTVGRDAGTLIVSAPAAVLDGDIDAAVYNGPRQFQARPAGLQDGYLLGQTQVARAAGLVVGRVAGVGFQSPYDSRIVVGGAQQGEPPADTLWLDAAHLSGMGLGRLELASASGIAITQDLALAEGGALQLIAPDVDIAATVTARGGAVDATNVFDHDQRWGPASPLLDVDGGSRISLRAGAVLDLRGVRADAAQDAAGASRRGWIDGGEVHLAATGDLALAAGSRIDVSSGAAILEDGQVRGGKGGDITLAANLYVNSGGAAAGRLTLDGALLGHGVAGGGTLSVGGLPVLVAEDGAALQAGQVLLRPGLFRSGFAHYEIGGGALPTSIAVADGTVVDVEMPVYRLAETGAAAPAEGDDFQVWTPPLYQADPTGAAFAQRKGASLSFVNAAGVTIGTGSRIEVDPGQSIAISANGQVTIDGRLDAWGGTIAINSGLGIGQPGDPVSGRSIWIGGNAVLDVAGRAVSGRDEPGGRPFAHVHDGGTIRIGTDASSLDDPALPASLTPLLVIVRPGAVLDASAASATIDLDAGTAGPSTRSGLRTLAGKGGTITLASSTGLALDGEMRAAGGGAGAADGSLNLVLETRFYGDGVPDAVKAPRILSVSQTRQPSLLPAGLAPGEDHAALGYAQARISAEQVRAGGFGSLSLWSADVIRFEGDVSLQLNQGLALRRGVIAVADETPGAHVALSAPVVRLDGSVSRGVSGMEGLHSGLRKVKGGSWQPAVTANAATLAVEADLIDIGNWLAFGASDSYDIAFVPGSNFATITRPFEAAGFADIHLSSRGDIRLRGGSIATAGNMTLTASQIYPVTGAKATILAGAVKQDGSVRPRPDSVLAIRSNGRAAPAPMSIFGSLGLLAGLIDQGGVLHAPLGDIRLGVSVGGAGFYEYQNGGRVLLRDGSITSVSAAGLAIPYGGTVDGLKYHYNGRELTLPNLMALDAMGRVEIVADRFEAEPGAVLDLSGGGELAGAGFVAGRGGSVDILRTPLAAANPSFGFSAAGNRVYAIVPGYTADYAPLMQEKGAGDPAVGQQVQVPAGIPGLAAGTYTLLPSNFALLPGAFRVEIGAGLRRDPGVIALSNGSYSAGGYLGVANTGIGAVLPNQIVVTPAQAVRAHSQYNEASYSRFALEQAARFGTTRARLPLDGKQLVLTFEEAGEALDFKGVARFGPDEGGYAGSLLVQAHKDVEIKAAGSAATAGMVSLDAEDLSRFATGTLFVGGGYDYRSGGNVYLRGRLFTDADIAVRKGAVLEAGQILLASNNVSVEDGAVLDTTRNTFAVPDSTLGYVFANGNTPDDTQFGSVLVVANGWLNLLPAVVPRNSVSSRLVVDDGAVLRTRGTIGFVASDQLSLGQAQLNARYLALSLPAVNVGTESSLAAAQAAGVLGTGWNLTQTTLDRLLSPATTNLAALERLSFSARDGIRFYGDVSLDARNRAGGSYETMVVLNTPAIYGWGGADTSAVLAADTLVWNGIATGSGTVADPYASLQPPAVQPGGAGTGSGHLAFQAREIHFGYDPLAFSQNSAEVERLALGFSGVDLVASEKLTANNRGRVSFYRSGTDAASYAGGDLTITTPLLTADSGAMIDIRAGGAIAVNAAGTTAAASSQADLGGEIRLQGSSILLDTTAALPSGRLVMTAQGDIAFGDRAVVDLAGRAIPFFEVTKHSWGGTLEMESHAGRITQSAGSVIDVSARDNDAGAIDAAAAQGVALFSGTLRGGADGGNAGGFSLSADTIADFGGLNTVLNDGGFFGERRFTTRRGDLAVGSEVKARFVTISVDGGSLVVNGRIDASGGKAGSIRLSARDGLTLAAGAVLDVRGTVLQADSRGAAIDASNRGVIELTASRGAVMLAQGAAIDMRSADGIARGRLEINAPRVGGDDIGIDAAARVDVSGAASIAVNGFRGYMPAGGIIDQGYLDGIHGDSAAFIAAAGANGALQARLAGLRTYGPAFHLRPGVEISSTGGLATQGDLDLSGHRYGPGADPGVRGSGEPGVLVVRAGGDIKINGSINDGFAPPPPSPDDYNWEDGRAGQVWALAPMLAPGSQSWSMRFVSGADLAASDTRAVRPVQALDAGGDLVLEDRHRAGGWILEAISVVRTGTGYLDMIAGRDYRHASRFGVYTAGAALPETQAYSGIWLTDGGGDVRVEAGRDMTGYAYISDLDTNQRRVNEWLRWQDGAWGINFGAYITDTWGLDELAGFDGIGALGGGNVTLVAGGDAGVTTPQTMEVNPDMGLYETRSGGLVVAVGGGGHVDAGGTLRQTGGGDIVMQIGGRLNAAPLVHPNNPGAGMLVSVRGDVSVTASAIGLVTDLNYGFPVGYPDPRPIDPTHPYDRRPDSGLMLALGDSRARLNTRGDLVLLHATDSGATDLASAGGSYIPSISAPGFSLWTDRTAIDLFSAGGSVAPISSYSATSGAFNDYYTDAYSDRPYPPALGVVAAGGDVLVAGRAELMPSPSARLDLLARDSIYYGYNPSGEGNYLTIWGPEEGGATAYGPMRFYAVHGDITNLRTGYVRNPTTGQPAYVGGGPVWMRAGRDIIGAGGVDDRASDWLDEAGIGGLIVHSGDNDISIVQAGRDIIYANLRIAGPGTLEVTAGGDIYQADQGSLVSIGPVAEGDIRPGASIAVQAGAGAAGPDWTALAALYLDPANQADMSPGHPLADQPGKVARVYGGELTLAGWLRHEFGYQGDDAGAPDWLAARQDELNGSRAAQGKSLRDLNREYADVSQAYLVNWLRGRYAQQYDGTTDARAFFAALPQEQQRVYLRNVYYAELKAGGREYNDPTSPRHGSYLRGRQAIAALFPIYETGGDLAAQIQSGLDPQGSDAAGQPYAQKYAAIARGGDFTMFSSATGTPDAPSYKTIDSSLRTQFGGNVSVLVPAGQIVVGVQGVVPGGMSGIVTQGEGDISLYSRGSILLGLSRIMTTFGGSILGWSAEGDINAGRGAKTTVIYTPPRRVYDRWGNAALSPQAPSSGAGIATLAPIPEVPPGDVDLIAPLGTIDAGEAGIRVSGDINVAALHVLNAANVQVQGESKGVPVAAVVNTGALTSASAAATNAATTAQDAVSRTRTAARQNLPSIISVQILGFGNEPPASPPGDRASDAGGAAYNPRNAVRVLGLGELPEGARRQLTSQERANLGL</sequence>
<evidence type="ECO:0000313" key="8">
    <source>
        <dbReference type="Proteomes" id="UP000194161"/>
    </source>
</evidence>
<dbReference type="STRING" id="463040.CAL15_19360"/>
<dbReference type="Pfam" id="PF12545">
    <property type="entry name" value="DUF3739"/>
    <property type="match status" value="1"/>
</dbReference>
<evidence type="ECO:0000256" key="3">
    <source>
        <dbReference type="ARBA" id="ARBA00022729"/>
    </source>
</evidence>
<organism evidence="7 8">
    <name type="scientific">Bordetella genomosp. 13</name>
    <dbReference type="NCBI Taxonomy" id="463040"/>
    <lineage>
        <taxon>Bacteria</taxon>
        <taxon>Pseudomonadati</taxon>
        <taxon>Pseudomonadota</taxon>
        <taxon>Betaproteobacteria</taxon>
        <taxon>Burkholderiales</taxon>
        <taxon>Alcaligenaceae</taxon>
        <taxon>Bordetella</taxon>
    </lineage>
</organism>
<dbReference type="PANTHER" id="PTHR12338:SF8">
    <property type="entry name" value="HEME_HEMOPEXIN-BINDING PROTEIN"/>
    <property type="match status" value="1"/>
</dbReference>
<dbReference type="PANTHER" id="PTHR12338">
    <property type="entry name" value="AUTOTRANSPORTER"/>
    <property type="match status" value="1"/>
</dbReference>
<dbReference type="EMBL" id="CP021111">
    <property type="protein sequence ID" value="ARP96342.1"/>
    <property type="molecule type" value="Genomic_DNA"/>
</dbReference>
<evidence type="ECO:0000256" key="4">
    <source>
        <dbReference type="SAM" id="MobiDB-lite"/>
    </source>
</evidence>
<gene>
    <name evidence="7" type="ORF">CAL15_19360</name>
</gene>
<reference evidence="7 8" key="1">
    <citation type="submission" date="2017-05" db="EMBL/GenBank/DDBJ databases">
        <title>Complete and WGS of Bordetella genogroups.</title>
        <authorList>
            <person name="Spilker T."/>
            <person name="LiPuma J."/>
        </authorList>
    </citation>
    <scope>NUCLEOTIDE SEQUENCE [LARGE SCALE GENOMIC DNA]</scope>
    <source>
        <strain evidence="7 8">AU7206</strain>
    </source>
</reference>
<dbReference type="InterPro" id="IPR021026">
    <property type="entry name" value="Filamn_hemagglutn_DUF3739"/>
</dbReference>
<comment type="subcellular location">
    <subcellularLocation>
        <location evidence="1">Secreted</location>
    </subcellularLocation>
</comment>
<feature type="compositionally biased region" description="Low complexity" evidence="4">
    <location>
        <begin position="53"/>
        <end position="63"/>
    </location>
</feature>
<protein>
    <recommendedName>
        <fullName evidence="6">Filamentous haemagglutinin FhaB/tRNA nuclease CdiA-like TPS domain-containing protein</fullName>
    </recommendedName>
</protein>
<name>A0A1W6ZGC6_9BORD</name>
<keyword evidence="2" id="KW-0964">Secreted</keyword>
<dbReference type="Pfam" id="PF05860">
    <property type="entry name" value="TPS"/>
    <property type="match status" value="1"/>
</dbReference>
<evidence type="ECO:0000313" key="7">
    <source>
        <dbReference type="EMBL" id="ARP96342.1"/>
    </source>
</evidence>
<dbReference type="SMART" id="SM00912">
    <property type="entry name" value="Haemagg_act"/>
    <property type="match status" value="1"/>
</dbReference>
<feature type="domain" description="Filamentous haemagglutinin FhaB/tRNA nuclease CdiA-like TPS" evidence="6">
    <location>
        <begin position="123"/>
        <end position="239"/>
    </location>
</feature>
<dbReference type="Proteomes" id="UP000194161">
    <property type="component" value="Chromosome"/>
</dbReference>
<accession>A0A1W6ZGC6</accession>